<accession>A0A7X6I760</accession>
<organism evidence="2 3">
    <name type="scientific">Ramlibacter lithotrophicus</name>
    <dbReference type="NCBI Taxonomy" id="2606681"/>
    <lineage>
        <taxon>Bacteria</taxon>
        <taxon>Pseudomonadati</taxon>
        <taxon>Pseudomonadota</taxon>
        <taxon>Betaproteobacteria</taxon>
        <taxon>Burkholderiales</taxon>
        <taxon>Comamonadaceae</taxon>
        <taxon>Ramlibacter</taxon>
    </lineage>
</organism>
<keyword evidence="3" id="KW-1185">Reference proteome</keyword>
<dbReference type="AlphaFoldDB" id="A0A7X6I760"/>
<protein>
    <submittedName>
        <fullName evidence="2">Outer membrane beta-barrel protein</fullName>
    </submittedName>
</protein>
<feature type="compositionally biased region" description="Low complexity" evidence="1">
    <location>
        <begin position="68"/>
        <end position="90"/>
    </location>
</feature>
<feature type="region of interest" description="Disordered" evidence="1">
    <location>
        <begin position="68"/>
        <end position="94"/>
    </location>
</feature>
<evidence type="ECO:0000313" key="3">
    <source>
        <dbReference type="Proteomes" id="UP000521868"/>
    </source>
</evidence>
<sequence length="483" mass="51847">MRTRVYAKIPINAMPNGAQSMGACPGARDASEESARTPLKKHLTISPLLAVASVCVLPLAVHAQAPAASQPSAPSVPTTPTLPATPSQPAGMPYPGSIWYPAGGGFQPAGTQASTVSDQESPPFQLRAMAGVEHDSNVLRTPGGGVSDTAFILGVGLRADRRFGLQRLRADVEANTYKYDKQSDLDYNVVNYSLAWDWALTPRFHGVASADRKQYREVATDPVALVNRVGRRTERNEVLEGVYEAGARLRLLAGVSHSKASSDQPATWDASPEVSSGRVGVGYELGSGTSLTARYRRGDGEYTDPTPGASRGDFEEDEFDVVLKWPVTGKTAVEARLAHLDRSHDTGTQRDFSGIVGSAAVSWDVTGKTRVLAGVSRDLTATGLATGGHVQSNRFFVGPVWKATSLIAVNARYDYISRDWKDVPGGSREVGRNESIRMLSAGVEWEPRRWLAVSGYIRGERQKSNLNAGYRNTTVGAAVKAFF</sequence>
<dbReference type="Proteomes" id="UP000521868">
    <property type="component" value="Unassembled WGS sequence"/>
</dbReference>
<dbReference type="EMBL" id="VTOX01000005">
    <property type="protein sequence ID" value="NKE67026.1"/>
    <property type="molecule type" value="Genomic_DNA"/>
</dbReference>
<evidence type="ECO:0000313" key="2">
    <source>
        <dbReference type="EMBL" id="NKE67026.1"/>
    </source>
</evidence>
<dbReference type="Pfam" id="PF10082">
    <property type="entry name" value="BBP2_2"/>
    <property type="match status" value="1"/>
</dbReference>
<dbReference type="PROSITE" id="PS51257">
    <property type="entry name" value="PROKAR_LIPOPROTEIN"/>
    <property type="match status" value="1"/>
</dbReference>
<gene>
    <name evidence="2" type="ORF">RAMLITH_14450</name>
</gene>
<evidence type="ECO:0000256" key="1">
    <source>
        <dbReference type="SAM" id="MobiDB-lite"/>
    </source>
</evidence>
<reference evidence="2 3" key="1">
    <citation type="journal article" date="2020" name="Nature">
        <title>Bacterial chemolithoautotrophy via manganese oxidation.</title>
        <authorList>
            <person name="Yu H."/>
            <person name="Leadbetter J.R."/>
        </authorList>
    </citation>
    <scope>NUCLEOTIDE SEQUENCE [LARGE SCALE GENOMIC DNA]</scope>
    <source>
        <strain evidence="2 3">RBP-1</strain>
    </source>
</reference>
<dbReference type="SUPFAM" id="SSF56935">
    <property type="entry name" value="Porins"/>
    <property type="match status" value="1"/>
</dbReference>
<proteinExistence type="predicted"/>
<comment type="caution">
    <text evidence="2">The sequence shown here is derived from an EMBL/GenBank/DDBJ whole genome shotgun (WGS) entry which is preliminary data.</text>
</comment>
<name>A0A7X6I760_9BURK</name>
<dbReference type="InterPro" id="IPR018759">
    <property type="entry name" value="BBP2_2"/>
</dbReference>